<proteinExistence type="predicted"/>
<dbReference type="InterPro" id="IPR036162">
    <property type="entry name" value="Resolvase-like_N_sf"/>
</dbReference>
<dbReference type="Gene3D" id="3.40.50.1390">
    <property type="entry name" value="Resolvase, N-terminal catalytic domain"/>
    <property type="match status" value="1"/>
</dbReference>
<gene>
    <name evidence="2" type="ORF">FNL39_1212</name>
</gene>
<dbReference type="RefSeq" id="WP_067977549.1">
    <property type="nucleotide sequence ID" value="NZ_VMSD01000021.1"/>
</dbReference>
<dbReference type="Proteomes" id="UP000798951">
    <property type="component" value="Unassembled WGS sequence"/>
</dbReference>
<reference evidence="2 3" key="1">
    <citation type="submission" date="2019-07" db="EMBL/GenBank/DDBJ databases">
        <title>Genomic Encyclopedia of Type Strains, Phase IV (KMG-IV): sequencing the most valuable type-strain genomes for metagenomic binning, comparative biology and taxonomic classification.</title>
        <authorList>
            <person name="Goeker M."/>
        </authorList>
    </citation>
    <scope>NUCLEOTIDE SEQUENCE [LARGE SCALE GENOMIC DNA]</scope>
    <source>
        <strain evidence="2 3">DSM 44831</strain>
    </source>
</reference>
<evidence type="ECO:0000259" key="1">
    <source>
        <dbReference type="Pfam" id="PF00239"/>
    </source>
</evidence>
<feature type="domain" description="Resolvase/invertase-type recombinase catalytic" evidence="1">
    <location>
        <begin position="12"/>
        <end position="86"/>
    </location>
</feature>
<keyword evidence="3" id="KW-1185">Reference proteome</keyword>
<sequence length="87" mass="9554">MVIYGYARGALLADQVEQLKAAGCSVVYFDTSTWRADGAGWVELVDVVQRGDTVRFVSPDRLSRSVEAHQFITETLAALGVNIEYLS</sequence>
<dbReference type="EMBL" id="VMSD01000021">
    <property type="protein sequence ID" value="KAF0835671.1"/>
    <property type="molecule type" value="Genomic_DNA"/>
</dbReference>
<evidence type="ECO:0000313" key="3">
    <source>
        <dbReference type="Proteomes" id="UP000798951"/>
    </source>
</evidence>
<evidence type="ECO:0000313" key="2">
    <source>
        <dbReference type="EMBL" id="KAF0835671.1"/>
    </source>
</evidence>
<accession>A0ABQ6YE36</accession>
<dbReference type="InterPro" id="IPR006119">
    <property type="entry name" value="Resolv_N"/>
</dbReference>
<organism evidence="2 3">
    <name type="scientific">Nocardia caishijiensis</name>
    <dbReference type="NCBI Taxonomy" id="184756"/>
    <lineage>
        <taxon>Bacteria</taxon>
        <taxon>Bacillati</taxon>
        <taxon>Actinomycetota</taxon>
        <taxon>Actinomycetes</taxon>
        <taxon>Mycobacteriales</taxon>
        <taxon>Nocardiaceae</taxon>
        <taxon>Nocardia</taxon>
    </lineage>
</organism>
<dbReference type="Pfam" id="PF00239">
    <property type="entry name" value="Resolvase"/>
    <property type="match status" value="1"/>
</dbReference>
<name>A0ABQ6YE36_9NOCA</name>
<comment type="caution">
    <text evidence="2">The sequence shown here is derived from an EMBL/GenBank/DDBJ whole genome shotgun (WGS) entry which is preliminary data.</text>
</comment>
<dbReference type="SUPFAM" id="SSF53041">
    <property type="entry name" value="Resolvase-like"/>
    <property type="match status" value="1"/>
</dbReference>
<protein>
    <submittedName>
        <fullName evidence="2">Resolvase-like protein</fullName>
    </submittedName>
</protein>